<gene>
    <name evidence="2" type="ORF">F3J37_01455</name>
</gene>
<feature type="region of interest" description="Disordered" evidence="1">
    <location>
        <begin position="1"/>
        <end position="26"/>
    </location>
</feature>
<keyword evidence="3" id="KW-1185">Reference proteome</keyword>
<comment type="caution">
    <text evidence="2">The sequence shown here is derived from an EMBL/GenBank/DDBJ whole genome shotgun (WGS) entry which is preliminary data.</text>
</comment>
<feature type="compositionally biased region" description="Low complexity" evidence="1">
    <location>
        <begin position="12"/>
        <end position="23"/>
    </location>
</feature>
<name>A0ABX0RJR0_9GAMM</name>
<feature type="compositionally biased region" description="Polar residues" evidence="1">
    <location>
        <begin position="1"/>
        <end position="11"/>
    </location>
</feature>
<dbReference type="EMBL" id="VWXC01000001">
    <property type="protein sequence ID" value="NIG17344.1"/>
    <property type="molecule type" value="Genomic_DNA"/>
</dbReference>
<evidence type="ECO:0000313" key="3">
    <source>
        <dbReference type="Proteomes" id="UP001515780"/>
    </source>
</evidence>
<accession>A0ABX0RJR0</accession>
<organism evidence="2 3">
    <name type="scientific">Candidatus Pantoea communis</name>
    <dbReference type="NCBI Taxonomy" id="2608354"/>
    <lineage>
        <taxon>Bacteria</taxon>
        <taxon>Pseudomonadati</taxon>
        <taxon>Pseudomonadota</taxon>
        <taxon>Gammaproteobacteria</taxon>
        <taxon>Enterobacterales</taxon>
        <taxon>Erwiniaceae</taxon>
        <taxon>Pantoea</taxon>
    </lineage>
</organism>
<reference evidence="2 3" key="1">
    <citation type="journal article" date="2019" name="bioRxiv">
        <title>Bacteria contribute to plant secondary compound degradation in a generalist herbivore system.</title>
        <authorList>
            <person name="Francoeur C.B."/>
            <person name="Khadempour L."/>
            <person name="Moreira-Soto R.D."/>
            <person name="Gotting K."/>
            <person name="Book A.J."/>
            <person name="Pinto-Tomas A.A."/>
            <person name="Keefover-Ring K."/>
            <person name="Currie C.R."/>
        </authorList>
    </citation>
    <scope>NUCLEOTIDE SEQUENCE [LARGE SCALE GENOMIC DNA]</scope>
    <source>
        <strain evidence="2">Al-1710</strain>
    </source>
</reference>
<dbReference type="Proteomes" id="UP001515780">
    <property type="component" value="Unassembled WGS sequence"/>
</dbReference>
<protein>
    <submittedName>
        <fullName evidence="2">Uncharacterized protein</fullName>
    </submittedName>
</protein>
<evidence type="ECO:0000313" key="2">
    <source>
        <dbReference type="EMBL" id="NIG17344.1"/>
    </source>
</evidence>
<evidence type="ECO:0000256" key="1">
    <source>
        <dbReference type="SAM" id="MobiDB-lite"/>
    </source>
</evidence>
<sequence length="69" mass="7468">MPVSSTGVSTGAANQNADQFQAQMDTIEAKSMQNTLDKSERDVKDAYVSGYQNSITTMISSQASDKIQF</sequence>
<dbReference type="RefSeq" id="WP_166718820.1">
    <property type="nucleotide sequence ID" value="NZ_VWXC01000001.1"/>
</dbReference>
<proteinExistence type="predicted"/>